<name>A0A9X1JMQ6_9FLAO</name>
<proteinExistence type="predicted"/>
<comment type="caution">
    <text evidence="1">The sequence shown here is derived from an EMBL/GenBank/DDBJ whole genome shotgun (WGS) entry which is preliminary data.</text>
</comment>
<reference evidence="1" key="1">
    <citation type="submission" date="2021-04" db="EMBL/GenBank/DDBJ databases">
        <authorList>
            <person name="Pira H."/>
            <person name="Risdian C."/>
            <person name="Wink J."/>
        </authorList>
    </citation>
    <scope>NUCLEOTIDE SEQUENCE</scope>
    <source>
        <strain evidence="1">WHY3</strain>
    </source>
</reference>
<gene>
    <name evidence="1" type="ORF">KCG49_04940</name>
</gene>
<organism evidence="1 2">
    <name type="scientific">Winogradskyella luteola</name>
    <dbReference type="NCBI Taxonomy" id="2828330"/>
    <lineage>
        <taxon>Bacteria</taxon>
        <taxon>Pseudomonadati</taxon>
        <taxon>Bacteroidota</taxon>
        <taxon>Flavobacteriia</taxon>
        <taxon>Flavobacteriales</taxon>
        <taxon>Flavobacteriaceae</taxon>
        <taxon>Winogradskyella</taxon>
    </lineage>
</organism>
<sequence length="420" mass="48761">MYKMKKILVVVESINVNDSSASKGRVALIKNLKKCNYDIKVYHYTRKDISIQGIPCVAIKEKKVTFLAIVNKLQLIFYKLTKIRLSKYYEMLTGFSFSFLNDAKSIKAALKNEKDFNPDFVLTLSKAASFTAHKAILGIPKWHSKWLAYVHDPYPFHFYPRPYNWVEPGYHKKQEFFREVSKKSAHGVFPSQLLKEWMGSYYPDFLERGIVIPHQIQDEEVTNKVLPNYFSKEGFTILHAGNLMLPRNPKGLIEGYKEFLKNNKEAKKDTQLLFIGSNEAFNEYLNHEKNNLEQLYVSKGYVQYNEVQIMQMNASINVILEAKAEISPFLPGKFPHCIKADKPILHLGPQMSETSRLLGEDYKYKSQIDDTQKIAQHIEELYQKWKNDKYNHLNRPDLVDYLSIKNLKTVMNSLSSDASS</sequence>
<evidence type="ECO:0000313" key="1">
    <source>
        <dbReference type="EMBL" id="MBV7268541.1"/>
    </source>
</evidence>
<accession>A0A9X1JMQ6</accession>
<dbReference type="AlphaFoldDB" id="A0A9X1JMQ6"/>
<evidence type="ECO:0000313" key="2">
    <source>
        <dbReference type="Proteomes" id="UP001138894"/>
    </source>
</evidence>
<protein>
    <submittedName>
        <fullName evidence="1">UDP-glycosyltransferase</fullName>
    </submittedName>
</protein>
<dbReference type="Proteomes" id="UP001138894">
    <property type="component" value="Unassembled WGS sequence"/>
</dbReference>
<dbReference type="EMBL" id="JAGSPD010000003">
    <property type="protein sequence ID" value="MBV7268541.1"/>
    <property type="molecule type" value="Genomic_DNA"/>
</dbReference>
<keyword evidence="2" id="KW-1185">Reference proteome</keyword>